<feature type="domain" description="Protein kinase" evidence="8">
    <location>
        <begin position="30"/>
        <end position="294"/>
    </location>
</feature>
<dbReference type="PANTHER" id="PTHR24058:SF53">
    <property type="entry name" value="HOMEODOMAIN-INTERACTING PROTEIN KINASE 2"/>
    <property type="match status" value="1"/>
</dbReference>
<keyword evidence="4" id="KW-0418">Kinase</keyword>
<dbReference type="SUPFAM" id="SSF56112">
    <property type="entry name" value="Protein kinase-like (PK-like)"/>
    <property type="match status" value="1"/>
</dbReference>
<evidence type="ECO:0000256" key="5">
    <source>
        <dbReference type="ARBA" id="ARBA00022840"/>
    </source>
</evidence>
<reference evidence="9 10" key="1">
    <citation type="journal article" date="2014" name="Nat. Genet.">
        <title>Whole-genome sequence of a flatfish provides insights into ZW sex chromosome evolution and adaptation to a benthic lifestyle.</title>
        <authorList>
            <person name="Chen S."/>
            <person name="Zhang G."/>
            <person name="Shao C."/>
            <person name="Huang Q."/>
            <person name="Liu G."/>
            <person name="Zhang P."/>
            <person name="Song W."/>
            <person name="An N."/>
            <person name="Chalopin D."/>
            <person name="Volff J.N."/>
            <person name="Hong Y."/>
            <person name="Li Q."/>
            <person name="Sha Z."/>
            <person name="Zhou H."/>
            <person name="Xie M."/>
            <person name="Yu Q."/>
            <person name="Liu Y."/>
            <person name="Xiang H."/>
            <person name="Wang N."/>
            <person name="Wu K."/>
            <person name="Yang C."/>
            <person name="Zhou Q."/>
            <person name="Liao X."/>
            <person name="Yang L."/>
            <person name="Hu Q."/>
            <person name="Zhang J."/>
            <person name="Meng L."/>
            <person name="Jin L."/>
            <person name="Tian Y."/>
            <person name="Lian J."/>
            <person name="Yang J."/>
            <person name="Miao G."/>
            <person name="Liu S."/>
            <person name="Liang Z."/>
            <person name="Yan F."/>
            <person name="Li Y."/>
            <person name="Sun B."/>
            <person name="Zhang H."/>
            <person name="Zhang J."/>
            <person name="Zhu Y."/>
            <person name="Du M."/>
            <person name="Zhao Y."/>
            <person name="Schartl M."/>
            <person name="Tang Q."/>
            <person name="Wang J."/>
        </authorList>
    </citation>
    <scope>NUCLEOTIDE SEQUENCE</scope>
</reference>
<dbReference type="InterPro" id="IPR050494">
    <property type="entry name" value="Ser_Thr_dual-spec_kinase"/>
</dbReference>
<dbReference type="Gene3D" id="1.10.510.10">
    <property type="entry name" value="Transferase(Phosphotransferase) domain 1"/>
    <property type="match status" value="2"/>
</dbReference>
<protein>
    <recommendedName>
        <fullName evidence="8">Protein kinase domain-containing protein</fullName>
    </recommendedName>
</protein>
<evidence type="ECO:0000256" key="4">
    <source>
        <dbReference type="ARBA" id="ARBA00022777"/>
    </source>
</evidence>
<accession>A0A3P8VNH4</accession>
<dbReference type="AlphaFoldDB" id="A0A3P8VNH4"/>
<evidence type="ECO:0000256" key="1">
    <source>
        <dbReference type="ARBA" id="ARBA00022527"/>
    </source>
</evidence>
<proteinExistence type="predicted"/>
<feature type="binding site" evidence="6">
    <location>
        <position position="59"/>
    </location>
    <ligand>
        <name>ATP</name>
        <dbReference type="ChEBI" id="CHEBI:30616"/>
    </ligand>
</feature>
<dbReference type="GO" id="GO:0007224">
    <property type="term" value="P:smoothened signaling pathway"/>
    <property type="evidence" value="ECO:0007669"/>
    <property type="project" value="TreeGrafter"/>
</dbReference>
<keyword evidence="1" id="KW-0723">Serine/threonine-protein kinase</keyword>
<evidence type="ECO:0000259" key="8">
    <source>
        <dbReference type="PROSITE" id="PS50011"/>
    </source>
</evidence>
<organism evidence="9 10">
    <name type="scientific">Cynoglossus semilaevis</name>
    <name type="common">Tongue sole</name>
    <dbReference type="NCBI Taxonomy" id="244447"/>
    <lineage>
        <taxon>Eukaryota</taxon>
        <taxon>Metazoa</taxon>
        <taxon>Chordata</taxon>
        <taxon>Craniata</taxon>
        <taxon>Vertebrata</taxon>
        <taxon>Euteleostomi</taxon>
        <taxon>Actinopterygii</taxon>
        <taxon>Neopterygii</taxon>
        <taxon>Teleostei</taxon>
        <taxon>Neoteleostei</taxon>
        <taxon>Acanthomorphata</taxon>
        <taxon>Carangaria</taxon>
        <taxon>Pleuronectiformes</taxon>
        <taxon>Pleuronectoidei</taxon>
        <taxon>Cynoglossidae</taxon>
        <taxon>Cynoglossinae</taxon>
        <taxon>Cynoglossus</taxon>
    </lineage>
</organism>
<keyword evidence="10" id="KW-1185">Reference proteome</keyword>
<sequence>GSEGESGIFFSITAASQMNDLLPLLESKDYKVKKLLGRGAFGYVYLCTRSDTEEMVAVKTILEEDTEFAEDEVRNLKKLQQFDPDQNCLVRFNRYQEIQKNYLLEFEKLDMNVQDFLEQSSRPLHLSEIQVITQQMLVALKALKSIQMVHGDIKLDNIMWRNQQLEPRNIKLIDFGVAQDVCELRCGDILQLLPQRAPEVLLGLPLSEAVDMWALGSVIASLYINNEFGKSSLHQLKKGRSSRRFSSLEDLVRARPGTARHEDTQAFVSLLKQILEVDPRKRISPSEALLHPFLTLTNFPSDLTEDLSDNKAAASISEIQPMATNAHNVHKVNRTAAERDRSEDTTDIKTSPNSAVPDKIITDEGFTSSLMYYNRMCQLWYILASCSVSLI</sequence>
<dbReference type="GO" id="GO:0042771">
    <property type="term" value="P:intrinsic apoptotic signaling pathway in response to DNA damage by p53 class mediator"/>
    <property type="evidence" value="ECO:0007669"/>
    <property type="project" value="TreeGrafter"/>
</dbReference>
<dbReference type="InterPro" id="IPR011009">
    <property type="entry name" value="Kinase-like_dom_sf"/>
</dbReference>
<dbReference type="Proteomes" id="UP000265120">
    <property type="component" value="Chromosome 1"/>
</dbReference>
<evidence type="ECO:0000256" key="7">
    <source>
        <dbReference type="SAM" id="MobiDB-lite"/>
    </source>
</evidence>
<dbReference type="GO" id="GO:0005524">
    <property type="term" value="F:ATP binding"/>
    <property type="evidence" value="ECO:0007669"/>
    <property type="project" value="UniProtKB-UniRule"/>
</dbReference>
<dbReference type="GO" id="GO:0003713">
    <property type="term" value="F:transcription coactivator activity"/>
    <property type="evidence" value="ECO:0007669"/>
    <property type="project" value="TreeGrafter"/>
</dbReference>
<evidence type="ECO:0000256" key="2">
    <source>
        <dbReference type="ARBA" id="ARBA00022679"/>
    </source>
</evidence>
<dbReference type="GeneTree" id="ENSGT00940000164472"/>
<dbReference type="GO" id="GO:0004713">
    <property type="term" value="F:protein tyrosine kinase activity"/>
    <property type="evidence" value="ECO:0007669"/>
    <property type="project" value="TreeGrafter"/>
</dbReference>
<dbReference type="PROSITE" id="PS50011">
    <property type="entry name" value="PROTEIN_KINASE_DOM"/>
    <property type="match status" value="1"/>
</dbReference>
<feature type="region of interest" description="Disordered" evidence="7">
    <location>
        <begin position="333"/>
        <end position="354"/>
    </location>
</feature>
<dbReference type="GO" id="GO:0004674">
    <property type="term" value="F:protein serine/threonine kinase activity"/>
    <property type="evidence" value="ECO:0007669"/>
    <property type="project" value="UniProtKB-KW"/>
</dbReference>
<evidence type="ECO:0000256" key="3">
    <source>
        <dbReference type="ARBA" id="ARBA00022741"/>
    </source>
</evidence>
<dbReference type="GO" id="GO:0045944">
    <property type="term" value="P:positive regulation of transcription by RNA polymerase II"/>
    <property type="evidence" value="ECO:0007669"/>
    <property type="project" value="TreeGrafter"/>
</dbReference>
<dbReference type="Pfam" id="PF00069">
    <property type="entry name" value="Pkinase"/>
    <property type="match status" value="1"/>
</dbReference>
<dbReference type="GO" id="GO:0005737">
    <property type="term" value="C:cytoplasm"/>
    <property type="evidence" value="ECO:0007669"/>
    <property type="project" value="TreeGrafter"/>
</dbReference>
<evidence type="ECO:0000313" key="9">
    <source>
        <dbReference type="Ensembl" id="ENSCSEP00000016803.1"/>
    </source>
</evidence>
<dbReference type="GO" id="GO:0016605">
    <property type="term" value="C:PML body"/>
    <property type="evidence" value="ECO:0007669"/>
    <property type="project" value="TreeGrafter"/>
</dbReference>
<reference evidence="9" key="2">
    <citation type="submission" date="2025-08" db="UniProtKB">
        <authorList>
            <consortium name="Ensembl"/>
        </authorList>
    </citation>
    <scope>IDENTIFICATION</scope>
</reference>
<name>A0A3P8VNH4_CYNSE</name>
<evidence type="ECO:0000256" key="6">
    <source>
        <dbReference type="PROSITE-ProRule" id="PRU10141"/>
    </source>
</evidence>
<keyword evidence="5 6" id="KW-0067">ATP-binding</keyword>
<dbReference type="Gene3D" id="3.30.200.20">
    <property type="entry name" value="Phosphorylase Kinase, domain 1"/>
    <property type="match status" value="1"/>
</dbReference>
<dbReference type="PANTHER" id="PTHR24058">
    <property type="entry name" value="DUAL SPECIFICITY PROTEIN KINASE"/>
    <property type="match status" value="1"/>
</dbReference>
<reference evidence="9" key="3">
    <citation type="submission" date="2025-09" db="UniProtKB">
        <authorList>
            <consortium name="Ensembl"/>
        </authorList>
    </citation>
    <scope>IDENTIFICATION</scope>
</reference>
<evidence type="ECO:0000313" key="10">
    <source>
        <dbReference type="Proteomes" id="UP000265120"/>
    </source>
</evidence>
<dbReference type="InterPro" id="IPR017441">
    <property type="entry name" value="Protein_kinase_ATP_BS"/>
</dbReference>
<dbReference type="InterPro" id="IPR000719">
    <property type="entry name" value="Prot_kinase_dom"/>
</dbReference>
<keyword evidence="2" id="KW-0808">Transferase</keyword>
<feature type="compositionally biased region" description="Basic and acidic residues" evidence="7">
    <location>
        <begin position="336"/>
        <end position="347"/>
    </location>
</feature>
<dbReference type="GO" id="GO:0046332">
    <property type="term" value="F:SMAD binding"/>
    <property type="evidence" value="ECO:0007669"/>
    <property type="project" value="TreeGrafter"/>
</dbReference>
<keyword evidence="3 6" id="KW-0547">Nucleotide-binding</keyword>
<dbReference type="PROSITE" id="PS00107">
    <property type="entry name" value="PROTEIN_KINASE_ATP"/>
    <property type="match status" value="1"/>
</dbReference>
<dbReference type="Ensembl" id="ENSCSET00000017016.1">
    <property type="protein sequence ID" value="ENSCSEP00000016803.1"/>
    <property type="gene ID" value="ENSCSEG00000010747.1"/>
</dbReference>
<dbReference type="SMART" id="SM00220">
    <property type="entry name" value="S_TKc"/>
    <property type="match status" value="1"/>
</dbReference>
<dbReference type="GO" id="GO:0003714">
    <property type="term" value="F:transcription corepressor activity"/>
    <property type="evidence" value="ECO:0007669"/>
    <property type="project" value="TreeGrafter"/>
</dbReference>